<evidence type="ECO:0000259" key="4">
    <source>
        <dbReference type="Pfam" id="PF23355"/>
    </source>
</evidence>
<feature type="domain" description="Intraflagellar transport protein 52 C-terminal" evidence="2">
    <location>
        <begin position="498"/>
        <end position="549"/>
    </location>
</feature>
<feature type="domain" description="IFT52 central" evidence="3">
    <location>
        <begin position="407"/>
        <end position="487"/>
    </location>
</feature>
<dbReference type="GO" id="GO:0005814">
    <property type="term" value="C:centriole"/>
    <property type="evidence" value="ECO:0007669"/>
    <property type="project" value="TreeGrafter"/>
</dbReference>
<dbReference type="Proteomes" id="UP000320333">
    <property type="component" value="Unassembled WGS sequence"/>
</dbReference>
<dbReference type="GO" id="GO:0060271">
    <property type="term" value="P:cilium assembly"/>
    <property type="evidence" value="ECO:0007669"/>
    <property type="project" value="TreeGrafter"/>
</dbReference>
<dbReference type="Gene3D" id="6.10.250.2800">
    <property type="match status" value="1"/>
</dbReference>
<gene>
    <name evidence="5" type="ORF">CcCBS67573_g07676</name>
</gene>
<dbReference type="InterPro" id="IPR048643">
    <property type="entry name" value="Itf52_C"/>
</dbReference>
<evidence type="ECO:0000259" key="2">
    <source>
        <dbReference type="Pfam" id="PF21178"/>
    </source>
</evidence>
<dbReference type="InterPro" id="IPR055460">
    <property type="entry name" value="IFT52_central"/>
</dbReference>
<dbReference type="Pfam" id="PF21178">
    <property type="entry name" value="Itf52_C"/>
    <property type="match status" value="1"/>
</dbReference>
<evidence type="ECO:0000313" key="6">
    <source>
        <dbReference type="Proteomes" id="UP000320333"/>
    </source>
</evidence>
<proteinExistence type="predicted"/>
<dbReference type="PANTHER" id="PTHR12969:SF7">
    <property type="entry name" value="INTRAFLAGELLAR TRANSPORT PROTEIN 52 HOMOLOG"/>
    <property type="match status" value="1"/>
</dbReference>
<dbReference type="AlphaFoldDB" id="A0A507EUJ0"/>
<evidence type="ECO:0000259" key="3">
    <source>
        <dbReference type="Pfam" id="PF23352"/>
    </source>
</evidence>
<dbReference type="GO" id="GO:0030992">
    <property type="term" value="C:intraciliary transport particle B"/>
    <property type="evidence" value="ECO:0007669"/>
    <property type="project" value="TreeGrafter"/>
</dbReference>
<feature type="region of interest" description="Disordered" evidence="1">
    <location>
        <begin position="1"/>
        <end position="124"/>
    </location>
</feature>
<feature type="compositionally biased region" description="Low complexity" evidence="1">
    <location>
        <begin position="30"/>
        <end position="40"/>
    </location>
</feature>
<dbReference type="CDD" id="cd23683">
    <property type="entry name" value="IFT52_CTD"/>
    <property type="match status" value="1"/>
</dbReference>
<dbReference type="Pfam" id="PF23355">
    <property type="entry name" value="IFT52_GIFT"/>
    <property type="match status" value="1"/>
</dbReference>
<feature type="compositionally biased region" description="Polar residues" evidence="1">
    <location>
        <begin position="44"/>
        <end position="65"/>
    </location>
</feature>
<dbReference type="PANTHER" id="PTHR12969">
    <property type="entry name" value="NGD5/OSM-6/IFT52"/>
    <property type="match status" value="1"/>
</dbReference>
<keyword evidence="6" id="KW-1185">Reference proteome</keyword>
<feature type="domain" description="IFT52 GIFT" evidence="4">
    <location>
        <begin position="135"/>
        <end position="391"/>
    </location>
</feature>
<evidence type="ECO:0000256" key="1">
    <source>
        <dbReference type="SAM" id="MobiDB-lite"/>
    </source>
</evidence>
<dbReference type="EMBL" id="QEAP01000421">
    <property type="protein sequence ID" value="TPX66906.1"/>
    <property type="molecule type" value="Genomic_DNA"/>
</dbReference>
<feature type="compositionally biased region" description="Basic and acidic residues" evidence="1">
    <location>
        <begin position="81"/>
        <end position="117"/>
    </location>
</feature>
<feature type="compositionally biased region" description="Low complexity" evidence="1">
    <location>
        <begin position="1"/>
        <end position="22"/>
    </location>
</feature>
<dbReference type="GO" id="GO:0005929">
    <property type="term" value="C:cilium"/>
    <property type="evidence" value="ECO:0007669"/>
    <property type="project" value="TreeGrafter"/>
</dbReference>
<dbReference type="Pfam" id="PF23352">
    <property type="entry name" value="IFT52_central"/>
    <property type="match status" value="1"/>
</dbReference>
<accession>A0A507EUJ0</accession>
<dbReference type="InterPro" id="IPR039975">
    <property type="entry name" value="IFT52"/>
</dbReference>
<name>A0A507EUJ0_9FUNG</name>
<sequence>MLSEGKTSSTASASSSSTGGAKNVINKYKTGTTNPTNPTPASVPLQTSIQTNSASSLHSLAQRTNYVAAAADPNASPVPPQRKDRSDASKDRDRDKDREYRDKDRGRADSREDREYDVSSATATYSTGSKAAAPTILFNISKKESFTPNNGLKSLQRRLRNAFKIGLNKEEMNYSKVNEASLLIFGAPREKFSMSEFGALKTFLEKGGSILYLAGEGGESEYNTNFNYLLEEYGMMVNSDSVTRTVFYKYFHPKEVFVSNGILNREINRAAGKKANVPASNRPGGMIGGDLGQHDHKNHTGLSFVYPYGASLTVQKPSIPLLSTGTVSYPLNRPVAAAYIHPKGKGKIIVVGSGYMFSDAYIDKEENGKLFDVIVQLLTTDKIVLNPIDANEPDISDYHYLPDTAKLAENLRCCLQESEDVPKDFTTLFDVKLFNFDTSLVPEAINLYEELRLKQEPLSLIQPQFETPLPPLQPAVFPPALRELPPPSLDLFDLDEHFASERVRLAQLTNKCNDDDLEYYIRECGEILGVNDKLESEERDARHVLEHVFKSIVNWKKLNQV</sequence>
<dbReference type="STRING" id="246404.A0A507EUJ0"/>
<comment type="caution">
    <text evidence="5">The sequence shown here is derived from an EMBL/GenBank/DDBJ whole genome shotgun (WGS) entry which is preliminary data.</text>
</comment>
<evidence type="ECO:0000313" key="5">
    <source>
        <dbReference type="EMBL" id="TPX66906.1"/>
    </source>
</evidence>
<dbReference type="OrthoDB" id="10259368at2759"/>
<dbReference type="GO" id="GO:0042073">
    <property type="term" value="P:intraciliary transport"/>
    <property type="evidence" value="ECO:0007669"/>
    <property type="project" value="TreeGrafter"/>
</dbReference>
<evidence type="ECO:0008006" key="7">
    <source>
        <dbReference type="Google" id="ProtNLM"/>
    </source>
</evidence>
<dbReference type="InterPro" id="IPR055458">
    <property type="entry name" value="IFT52_GIFT"/>
</dbReference>
<protein>
    <recommendedName>
        <fullName evidence="7">ABC-type uncharacterized transport system domain-containing protein</fullName>
    </recommendedName>
</protein>
<reference evidence="5 6" key="1">
    <citation type="journal article" date="2019" name="Sci. Rep.">
        <title>Comparative genomics of chytrid fungi reveal insights into the obligate biotrophic and pathogenic lifestyle of Synchytrium endobioticum.</title>
        <authorList>
            <person name="van de Vossenberg B.T.L.H."/>
            <person name="Warris S."/>
            <person name="Nguyen H.D.T."/>
            <person name="van Gent-Pelzer M.P.E."/>
            <person name="Joly D.L."/>
            <person name="van de Geest H.C."/>
            <person name="Bonants P.J.M."/>
            <person name="Smith D.S."/>
            <person name="Levesque C.A."/>
            <person name="van der Lee T.A.J."/>
        </authorList>
    </citation>
    <scope>NUCLEOTIDE SEQUENCE [LARGE SCALE GENOMIC DNA]</scope>
    <source>
        <strain evidence="5 6">CBS 675.73</strain>
    </source>
</reference>
<organism evidence="5 6">
    <name type="scientific">Chytriomyces confervae</name>
    <dbReference type="NCBI Taxonomy" id="246404"/>
    <lineage>
        <taxon>Eukaryota</taxon>
        <taxon>Fungi</taxon>
        <taxon>Fungi incertae sedis</taxon>
        <taxon>Chytridiomycota</taxon>
        <taxon>Chytridiomycota incertae sedis</taxon>
        <taxon>Chytridiomycetes</taxon>
        <taxon>Chytridiales</taxon>
        <taxon>Chytriomycetaceae</taxon>
        <taxon>Chytriomyces</taxon>
    </lineage>
</organism>